<accession>A0A166EUU3</accession>
<sequence>MNNKTLGTILIIISIIVIVVAGVEISTSLNIMKGTNPLTNDTTINESNATDNILTKTIDTLLTYTGIKSKKISTAKKQTYNSPYNYYKKYLELAKSKGQTSNFMTYEEFLKDKDTYNAVVSEYNSNYNYTNQHQDSSDNKSYESNKSSDDLPKNTSHVNEKSTESSNSRNPDSVPNFA</sequence>
<dbReference type="PATRIC" id="fig|55758.3.peg.455"/>
<dbReference type="Proteomes" id="UP000077066">
    <property type="component" value="Unassembled WGS sequence"/>
</dbReference>
<keyword evidence="2" id="KW-0812">Transmembrane</keyword>
<name>A0A166EUU3_9EURY</name>
<comment type="caution">
    <text evidence="3">The sequence shown here is derived from an EMBL/GenBank/DDBJ whole genome shotgun (WGS) entry which is preliminary data.</text>
</comment>
<keyword evidence="2" id="KW-0472">Membrane</keyword>
<feature type="compositionally biased region" description="Polar residues" evidence="1">
    <location>
        <begin position="164"/>
        <end position="178"/>
    </location>
</feature>
<evidence type="ECO:0000256" key="1">
    <source>
        <dbReference type="SAM" id="MobiDB-lite"/>
    </source>
</evidence>
<keyword evidence="4" id="KW-1185">Reference proteome</keyword>
<evidence type="ECO:0000313" key="4">
    <source>
        <dbReference type="Proteomes" id="UP000077066"/>
    </source>
</evidence>
<dbReference type="AlphaFoldDB" id="A0A166EUU3"/>
<organism evidence="3 4">
    <name type="scientific">Methanobrevibacter filiformis</name>
    <dbReference type="NCBI Taxonomy" id="55758"/>
    <lineage>
        <taxon>Archaea</taxon>
        <taxon>Methanobacteriati</taxon>
        <taxon>Methanobacteriota</taxon>
        <taxon>Methanomada group</taxon>
        <taxon>Methanobacteria</taxon>
        <taxon>Methanobacteriales</taxon>
        <taxon>Methanobacteriaceae</taxon>
        <taxon>Methanobrevibacter</taxon>
    </lineage>
</organism>
<feature type="region of interest" description="Disordered" evidence="1">
    <location>
        <begin position="127"/>
        <end position="178"/>
    </location>
</feature>
<proteinExistence type="predicted"/>
<protein>
    <submittedName>
        <fullName evidence="3">Uncharacterized protein</fullName>
    </submittedName>
</protein>
<gene>
    <name evidence="3" type="ORF">MBFIL_04060</name>
</gene>
<evidence type="ECO:0000313" key="3">
    <source>
        <dbReference type="EMBL" id="KZX17035.1"/>
    </source>
</evidence>
<reference evidence="3 4" key="1">
    <citation type="submission" date="2016-04" db="EMBL/GenBank/DDBJ databases">
        <title>Genome sequence of Methanobrevibacter filiformis DSM 11501.</title>
        <authorList>
            <person name="Poehlein A."/>
            <person name="Seedorf H."/>
            <person name="Daniel R."/>
        </authorList>
    </citation>
    <scope>NUCLEOTIDE SEQUENCE [LARGE SCALE GENOMIC DNA]</scope>
    <source>
        <strain evidence="3 4">DSM 11501</strain>
    </source>
</reference>
<keyword evidence="2" id="KW-1133">Transmembrane helix</keyword>
<evidence type="ECO:0000256" key="2">
    <source>
        <dbReference type="SAM" id="Phobius"/>
    </source>
</evidence>
<feature type="transmembrane region" description="Helical" evidence="2">
    <location>
        <begin position="6"/>
        <end position="23"/>
    </location>
</feature>
<feature type="compositionally biased region" description="Basic and acidic residues" evidence="1">
    <location>
        <begin position="135"/>
        <end position="163"/>
    </location>
</feature>
<dbReference type="EMBL" id="LWMT01000053">
    <property type="protein sequence ID" value="KZX17035.1"/>
    <property type="molecule type" value="Genomic_DNA"/>
</dbReference>